<dbReference type="EMBL" id="MU274904">
    <property type="protein sequence ID" value="KAI0092292.1"/>
    <property type="molecule type" value="Genomic_DNA"/>
</dbReference>
<name>A0ACB8UDB2_9APHY</name>
<evidence type="ECO:0000313" key="2">
    <source>
        <dbReference type="Proteomes" id="UP001055072"/>
    </source>
</evidence>
<accession>A0ACB8UDB2</accession>
<evidence type="ECO:0000313" key="1">
    <source>
        <dbReference type="EMBL" id="KAI0092292.1"/>
    </source>
</evidence>
<sequence length="85" mass="9881">MARWTSLSLTFTCISVSRCSLRAPLTCRFTYRTPDNVHADLKTRMPQELQCRLKSFHLEQQCNEFTAMQSRAPLPDIVMICRSQL</sequence>
<keyword evidence="2" id="KW-1185">Reference proteome</keyword>
<organism evidence="1 2">
    <name type="scientific">Irpex rosettiformis</name>
    <dbReference type="NCBI Taxonomy" id="378272"/>
    <lineage>
        <taxon>Eukaryota</taxon>
        <taxon>Fungi</taxon>
        <taxon>Dikarya</taxon>
        <taxon>Basidiomycota</taxon>
        <taxon>Agaricomycotina</taxon>
        <taxon>Agaricomycetes</taxon>
        <taxon>Polyporales</taxon>
        <taxon>Irpicaceae</taxon>
        <taxon>Irpex</taxon>
    </lineage>
</organism>
<protein>
    <submittedName>
        <fullName evidence="1">Uncharacterized protein</fullName>
    </submittedName>
</protein>
<proteinExistence type="predicted"/>
<reference evidence="1" key="1">
    <citation type="journal article" date="2021" name="Environ. Microbiol.">
        <title>Gene family expansions and transcriptome signatures uncover fungal adaptations to wood decay.</title>
        <authorList>
            <person name="Hage H."/>
            <person name="Miyauchi S."/>
            <person name="Viragh M."/>
            <person name="Drula E."/>
            <person name="Min B."/>
            <person name="Chaduli D."/>
            <person name="Navarro D."/>
            <person name="Favel A."/>
            <person name="Norest M."/>
            <person name="Lesage-Meessen L."/>
            <person name="Balint B."/>
            <person name="Merenyi Z."/>
            <person name="de Eugenio L."/>
            <person name="Morin E."/>
            <person name="Martinez A.T."/>
            <person name="Baldrian P."/>
            <person name="Stursova M."/>
            <person name="Martinez M.J."/>
            <person name="Novotny C."/>
            <person name="Magnuson J.K."/>
            <person name="Spatafora J.W."/>
            <person name="Maurice S."/>
            <person name="Pangilinan J."/>
            <person name="Andreopoulos W."/>
            <person name="LaButti K."/>
            <person name="Hundley H."/>
            <person name="Na H."/>
            <person name="Kuo A."/>
            <person name="Barry K."/>
            <person name="Lipzen A."/>
            <person name="Henrissat B."/>
            <person name="Riley R."/>
            <person name="Ahrendt S."/>
            <person name="Nagy L.G."/>
            <person name="Grigoriev I.V."/>
            <person name="Martin F."/>
            <person name="Rosso M.N."/>
        </authorList>
    </citation>
    <scope>NUCLEOTIDE SEQUENCE</scope>
    <source>
        <strain evidence="1">CBS 384.51</strain>
    </source>
</reference>
<comment type="caution">
    <text evidence="1">The sequence shown here is derived from an EMBL/GenBank/DDBJ whole genome shotgun (WGS) entry which is preliminary data.</text>
</comment>
<gene>
    <name evidence="1" type="ORF">BDY19DRAFT_591218</name>
</gene>
<dbReference type="Proteomes" id="UP001055072">
    <property type="component" value="Unassembled WGS sequence"/>
</dbReference>